<feature type="site" description="Lowers pKa of active site Cys" evidence="3">
    <location>
        <position position="292"/>
    </location>
</feature>
<dbReference type="AlphaFoldDB" id="A0A366WR65"/>
<feature type="site" description="Lowers pKa of active site Cys" evidence="3">
    <location>
        <position position="249"/>
    </location>
</feature>
<dbReference type="InterPro" id="IPR010987">
    <property type="entry name" value="Glutathione-S-Trfase_C-like"/>
</dbReference>
<dbReference type="PIRSF" id="PIRSF015753">
    <property type="entry name" value="GST"/>
    <property type="match status" value="1"/>
</dbReference>
<evidence type="ECO:0000256" key="3">
    <source>
        <dbReference type="PIRSR" id="PIRSR015753-3"/>
    </source>
</evidence>
<dbReference type="SUPFAM" id="SSF47616">
    <property type="entry name" value="GST C-terminal domain-like"/>
    <property type="match status" value="1"/>
</dbReference>
<dbReference type="PANTHER" id="PTHR32419:SF6">
    <property type="entry name" value="GLUTATHIONE S-TRANSFERASE OMEGA-LIKE 1-RELATED"/>
    <property type="match status" value="1"/>
</dbReference>
<reference evidence="5 6" key="1">
    <citation type="submission" date="2018-07" db="EMBL/GenBank/DDBJ databases">
        <title>Modular assembly of carbohydrate-degrading microbial communities in the ocean.</title>
        <authorList>
            <person name="Enke T.N."/>
            <person name="Datta M.S."/>
            <person name="Schwartzman J.A."/>
            <person name="Cermak N."/>
            <person name="Schmitz D.A."/>
            <person name="Barrere J."/>
            <person name="Cordero O.X."/>
        </authorList>
    </citation>
    <scope>NUCLEOTIDE SEQUENCE [LARGE SCALE GENOMIC DNA]</scope>
    <source>
        <strain evidence="5 6">C3M10</strain>
    </source>
</reference>
<dbReference type="Gene3D" id="3.40.30.10">
    <property type="entry name" value="Glutaredoxin"/>
    <property type="match status" value="1"/>
</dbReference>
<name>A0A366WR65_9RHOB</name>
<dbReference type="InterPro" id="IPR040079">
    <property type="entry name" value="Glutathione_S-Trfase"/>
</dbReference>
<dbReference type="Proteomes" id="UP000252706">
    <property type="component" value="Unassembled WGS sequence"/>
</dbReference>
<dbReference type="GO" id="GO:0004364">
    <property type="term" value="F:glutathione transferase activity"/>
    <property type="evidence" value="ECO:0007669"/>
    <property type="project" value="InterPro"/>
</dbReference>
<evidence type="ECO:0000256" key="2">
    <source>
        <dbReference type="PIRSR" id="PIRSR015753-2"/>
    </source>
</evidence>
<feature type="active site" description="Proton donor/acceptor" evidence="1">
    <location>
        <position position="191"/>
    </location>
</feature>
<feature type="binding site" evidence="2">
    <location>
        <position position="91"/>
    </location>
    <ligand>
        <name>glutathione</name>
        <dbReference type="ChEBI" id="CHEBI:57925"/>
    </ligand>
</feature>
<feature type="active site" description="Nucleophile" evidence="1">
    <location>
        <position position="58"/>
    </location>
</feature>
<dbReference type="InterPro" id="IPR036249">
    <property type="entry name" value="Thioredoxin-like_sf"/>
</dbReference>
<evidence type="ECO:0000313" key="6">
    <source>
        <dbReference type="Proteomes" id="UP000252706"/>
    </source>
</evidence>
<dbReference type="InterPro" id="IPR047047">
    <property type="entry name" value="GST_Omega-like_C"/>
</dbReference>
<keyword evidence="5" id="KW-0808">Transferase</keyword>
<dbReference type="GO" id="GO:0005737">
    <property type="term" value="C:cytoplasm"/>
    <property type="evidence" value="ECO:0007669"/>
    <property type="project" value="TreeGrafter"/>
</dbReference>
<dbReference type="SFLD" id="SFLDG01148">
    <property type="entry name" value="Xi_(cytGST)"/>
    <property type="match status" value="1"/>
</dbReference>
<protein>
    <submittedName>
        <fullName evidence="5">Glutathione S-transferase family protein</fullName>
    </submittedName>
</protein>
<dbReference type="Gene3D" id="1.20.1050.10">
    <property type="match status" value="1"/>
</dbReference>
<dbReference type="SUPFAM" id="SSF52833">
    <property type="entry name" value="Thioredoxin-like"/>
    <property type="match status" value="1"/>
</dbReference>
<dbReference type="InterPro" id="IPR016639">
    <property type="entry name" value="GST_Omega/GSH"/>
</dbReference>
<dbReference type="Pfam" id="PF13409">
    <property type="entry name" value="GST_N_2"/>
    <property type="match status" value="1"/>
</dbReference>
<evidence type="ECO:0000256" key="1">
    <source>
        <dbReference type="PIRSR" id="PIRSR015753-1"/>
    </source>
</evidence>
<sequence length="321" mass="36826">MKHTSTTENYGNTWETEVSDSGEFVRHKTGFRSQIRSDGSTDFPPASGRYHLYVSYACPWAHRTLIARKLKGLEEVISYDVVHPFLPRSGWSFDDSVQGTTGDRMNQFENLKQVYLTADPQFEGAITVPVLWDKKAKKIVNNESAEIIRLMNSEFQEYATNPELDLYPEHKRSEIDGLNEWIYRHINNGVYRCGFATTQHAYSRAFEKLFAALDRVETILSGSRYLTGTDLTEADIRLFTTLVRFDAVYVTHFKCNRNRVVDFPNILGFTRDLYQTPGVAETVNIAHIKSHYYESHLHINPFGIVPDGPKLDFEAPHGRTD</sequence>
<dbReference type="PROSITE" id="PS50405">
    <property type="entry name" value="GST_CTER"/>
    <property type="match status" value="1"/>
</dbReference>
<organism evidence="5 6">
    <name type="scientific">Phaeobacter gallaeciensis</name>
    <dbReference type="NCBI Taxonomy" id="60890"/>
    <lineage>
        <taxon>Bacteria</taxon>
        <taxon>Pseudomonadati</taxon>
        <taxon>Pseudomonadota</taxon>
        <taxon>Alphaproteobacteria</taxon>
        <taxon>Rhodobacterales</taxon>
        <taxon>Roseobacteraceae</taxon>
        <taxon>Phaeobacter</taxon>
    </lineage>
</organism>
<evidence type="ECO:0000259" key="4">
    <source>
        <dbReference type="PROSITE" id="PS50405"/>
    </source>
</evidence>
<accession>A0A366WR65</accession>
<feature type="domain" description="GST C-terminal" evidence="4">
    <location>
        <begin position="168"/>
        <end position="302"/>
    </location>
</feature>
<comment type="caution">
    <text evidence="5">The sequence shown here is derived from an EMBL/GenBank/DDBJ whole genome shotgun (WGS) entry which is preliminary data.</text>
</comment>
<evidence type="ECO:0000313" key="5">
    <source>
        <dbReference type="EMBL" id="RBW51637.1"/>
    </source>
</evidence>
<dbReference type="OrthoDB" id="9769158at2"/>
<dbReference type="InterPro" id="IPR004045">
    <property type="entry name" value="Glutathione_S-Trfase_N"/>
</dbReference>
<dbReference type="CDD" id="cd03190">
    <property type="entry name" value="GST_C_Omega_like"/>
    <property type="match status" value="1"/>
</dbReference>
<dbReference type="SFLD" id="SFLDG01206">
    <property type="entry name" value="Xi.1"/>
    <property type="match status" value="1"/>
</dbReference>
<feature type="binding site" evidence="2">
    <location>
        <begin position="143"/>
        <end position="144"/>
    </location>
    <ligand>
        <name>glutathione</name>
        <dbReference type="ChEBI" id="CHEBI:57925"/>
    </ligand>
</feature>
<dbReference type="SFLD" id="SFLDS00019">
    <property type="entry name" value="Glutathione_Transferase_(cytos"/>
    <property type="match status" value="1"/>
</dbReference>
<dbReference type="EMBL" id="QOCE01000045">
    <property type="protein sequence ID" value="RBW51637.1"/>
    <property type="molecule type" value="Genomic_DNA"/>
</dbReference>
<gene>
    <name evidence="5" type="ORF">DS909_18805</name>
</gene>
<dbReference type="InterPro" id="IPR036282">
    <property type="entry name" value="Glutathione-S-Trfase_C_sf"/>
</dbReference>
<proteinExistence type="predicted"/>
<dbReference type="RefSeq" id="WP_113824990.1">
    <property type="nucleotide sequence ID" value="NZ_QOCE01000045.1"/>
</dbReference>
<dbReference type="Pfam" id="PF13410">
    <property type="entry name" value="GST_C_2"/>
    <property type="match status" value="1"/>
</dbReference>
<dbReference type="PANTHER" id="PTHR32419">
    <property type="entry name" value="GLUTATHIONYL-HYDROQUINONE REDUCTASE"/>
    <property type="match status" value="1"/>
</dbReference>